<keyword evidence="1" id="KW-0175">Coiled coil</keyword>
<name>A0A386JC01_CLODI</name>
<proteinExistence type="predicted"/>
<keyword evidence="2" id="KW-0614">Plasmid</keyword>
<gene>
    <name evidence="2" type="ORF">pHSJD-312_00091</name>
</gene>
<accession>A0A386JC01</accession>
<geneLocation type="plasmid" evidence="2">
    <name>pHSJD-312</name>
</geneLocation>
<protein>
    <submittedName>
        <fullName evidence="2">Uncharacterized protein</fullName>
    </submittedName>
</protein>
<dbReference type="RefSeq" id="WP_172693314.1">
    <property type="nucleotide sequence ID" value="NZ_MG973074.1"/>
</dbReference>
<evidence type="ECO:0000256" key="1">
    <source>
        <dbReference type="SAM" id="Coils"/>
    </source>
</evidence>
<reference evidence="2" key="1">
    <citation type="journal article" date="2018" name="Sci. Rep.">
        <title>Novel Clade C-I Clostridium difficile strains escape diagnostic tests, differ in pathogenicity potential and carry toxins on extrachromosomal elements.</title>
        <authorList>
            <person name="Ramirez-Vargas G."/>
            <person name="Lopez-Urena D."/>
            <person name="Badilla A."/>
            <person name="Orozco-Aguilar J."/>
            <person name="Murillo T."/>
            <person name="Rojas P."/>
            <person name="Riedel T."/>
            <person name="Overmann J."/>
            <person name="Gonzalez G."/>
            <person name="Chaves-Olarte E."/>
            <person name="Quesada-Gomez C."/>
            <person name="Rodriguez C."/>
        </authorList>
    </citation>
    <scope>NUCLEOTIDE SEQUENCE</scope>
    <source>
        <strain evidence="2">HSJD-312</strain>
        <plasmid evidence="2">pHSJD-312</plasmid>
    </source>
</reference>
<feature type="coiled-coil region" evidence="1">
    <location>
        <begin position="51"/>
        <end position="78"/>
    </location>
</feature>
<dbReference type="AlphaFoldDB" id="A0A386JC01"/>
<organism evidence="2">
    <name type="scientific">Clostridioides difficile</name>
    <name type="common">Peptoclostridium difficile</name>
    <dbReference type="NCBI Taxonomy" id="1496"/>
    <lineage>
        <taxon>Bacteria</taxon>
        <taxon>Bacillati</taxon>
        <taxon>Bacillota</taxon>
        <taxon>Clostridia</taxon>
        <taxon>Peptostreptococcales</taxon>
        <taxon>Peptostreptococcaceae</taxon>
        <taxon>Clostridioides</taxon>
    </lineage>
</organism>
<dbReference type="EMBL" id="MG973074">
    <property type="protein sequence ID" value="AYD68712.1"/>
    <property type="molecule type" value="Genomic_DNA"/>
</dbReference>
<evidence type="ECO:0000313" key="2">
    <source>
        <dbReference type="EMBL" id="AYD68712.1"/>
    </source>
</evidence>
<sequence length="130" mass="13813" precursor="true">MKNLKKLAALGIATASVSVIAMTYTGGDTANNIINTLLGLDNDANLLSEGETKLIAEVNRLKEERAKLTEQYNELKGNSGGEDDSTDITVINNEISKANDDLASVQDILDGITTGVTHVDGYSDVINDTK</sequence>